<reference evidence="1 2" key="1">
    <citation type="submission" date="2024-10" db="EMBL/GenBank/DDBJ databases">
        <title>Updated reference genomes for cyclostephanoid diatoms.</title>
        <authorList>
            <person name="Roberts W.R."/>
            <person name="Alverson A.J."/>
        </authorList>
    </citation>
    <scope>NUCLEOTIDE SEQUENCE [LARGE SCALE GENOMIC DNA]</scope>
    <source>
        <strain evidence="1 2">AJA010-31</strain>
    </source>
</reference>
<evidence type="ECO:0000313" key="1">
    <source>
        <dbReference type="EMBL" id="KAL3784117.1"/>
    </source>
</evidence>
<sequence length="82" mass="9338">MKVAKKGEGDGKKILTDKGKMLAFPELAYEKVLSLKSAILILDKFKYATNQYVALQDFDDDNFVPIKLLRNRALIVLHLKRS</sequence>
<name>A0ABD3P8L9_9STRA</name>
<protein>
    <submittedName>
        <fullName evidence="1">Uncharacterized protein</fullName>
    </submittedName>
</protein>
<proteinExistence type="predicted"/>
<dbReference type="EMBL" id="JALLPJ020000738">
    <property type="protein sequence ID" value="KAL3784117.1"/>
    <property type="molecule type" value="Genomic_DNA"/>
</dbReference>
<accession>A0ABD3P8L9</accession>
<dbReference type="AlphaFoldDB" id="A0ABD3P8L9"/>
<evidence type="ECO:0000313" key="2">
    <source>
        <dbReference type="Proteomes" id="UP001530400"/>
    </source>
</evidence>
<keyword evidence="2" id="KW-1185">Reference proteome</keyword>
<comment type="caution">
    <text evidence="1">The sequence shown here is derived from an EMBL/GenBank/DDBJ whole genome shotgun (WGS) entry which is preliminary data.</text>
</comment>
<gene>
    <name evidence="1" type="ORF">ACHAWO_001025</name>
</gene>
<organism evidence="1 2">
    <name type="scientific">Cyclotella atomus</name>
    <dbReference type="NCBI Taxonomy" id="382360"/>
    <lineage>
        <taxon>Eukaryota</taxon>
        <taxon>Sar</taxon>
        <taxon>Stramenopiles</taxon>
        <taxon>Ochrophyta</taxon>
        <taxon>Bacillariophyta</taxon>
        <taxon>Coscinodiscophyceae</taxon>
        <taxon>Thalassiosirophycidae</taxon>
        <taxon>Stephanodiscales</taxon>
        <taxon>Stephanodiscaceae</taxon>
        <taxon>Cyclotella</taxon>
    </lineage>
</organism>
<dbReference type="Proteomes" id="UP001530400">
    <property type="component" value="Unassembled WGS sequence"/>
</dbReference>